<dbReference type="AlphaFoldDB" id="A0A6A6U761"/>
<dbReference type="InterPro" id="IPR015424">
    <property type="entry name" value="PyrdxlP-dep_Trfase"/>
</dbReference>
<dbReference type="Gene3D" id="3.90.1150.10">
    <property type="entry name" value="Aspartate Aminotransferase, domain 1"/>
    <property type="match status" value="1"/>
</dbReference>
<dbReference type="Gene3D" id="3.40.640.10">
    <property type="entry name" value="Type I PLP-dependent aspartate aminotransferase-like (Major domain)"/>
    <property type="match status" value="1"/>
</dbReference>
<evidence type="ECO:0000259" key="1">
    <source>
        <dbReference type="Pfam" id="PF00155"/>
    </source>
</evidence>
<reference evidence="2" key="1">
    <citation type="journal article" date="2020" name="Stud. Mycol.">
        <title>101 Dothideomycetes genomes: a test case for predicting lifestyles and emergence of pathogens.</title>
        <authorList>
            <person name="Haridas S."/>
            <person name="Albert R."/>
            <person name="Binder M."/>
            <person name="Bloem J."/>
            <person name="Labutti K."/>
            <person name="Salamov A."/>
            <person name="Andreopoulos B."/>
            <person name="Baker S."/>
            <person name="Barry K."/>
            <person name="Bills G."/>
            <person name="Bluhm B."/>
            <person name="Cannon C."/>
            <person name="Castanera R."/>
            <person name="Culley D."/>
            <person name="Daum C."/>
            <person name="Ezra D."/>
            <person name="Gonzalez J."/>
            <person name="Henrissat B."/>
            <person name="Kuo A."/>
            <person name="Liang C."/>
            <person name="Lipzen A."/>
            <person name="Lutzoni F."/>
            <person name="Magnuson J."/>
            <person name="Mondo S."/>
            <person name="Nolan M."/>
            <person name="Ohm R."/>
            <person name="Pangilinan J."/>
            <person name="Park H.-J."/>
            <person name="Ramirez L."/>
            <person name="Alfaro M."/>
            <person name="Sun H."/>
            <person name="Tritt A."/>
            <person name="Yoshinaga Y."/>
            <person name="Zwiers L.-H."/>
            <person name="Turgeon B."/>
            <person name="Goodwin S."/>
            <person name="Spatafora J."/>
            <person name="Crous P."/>
            <person name="Grigoriev I."/>
        </authorList>
    </citation>
    <scope>NUCLEOTIDE SEQUENCE</scope>
    <source>
        <strain evidence="2">CBS 115976</strain>
    </source>
</reference>
<evidence type="ECO:0000313" key="2">
    <source>
        <dbReference type="EMBL" id="KAF2667133.1"/>
    </source>
</evidence>
<dbReference type="EMBL" id="MU004238">
    <property type="protein sequence ID" value="KAF2667133.1"/>
    <property type="molecule type" value="Genomic_DNA"/>
</dbReference>
<dbReference type="SUPFAM" id="SSF53383">
    <property type="entry name" value="PLP-dependent transferases"/>
    <property type="match status" value="1"/>
</dbReference>
<dbReference type="Pfam" id="PF00155">
    <property type="entry name" value="Aminotran_1_2"/>
    <property type="match status" value="1"/>
</dbReference>
<dbReference type="InterPro" id="IPR015422">
    <property type="entry name" value="PyrdxlP-dep_Trfase_small"/>
</dbReference>
<keyword evidence="2" id="KW-0808">Transferase</keyword>
<accession>A0A6A6U761</accession>
<dbReference type="InterPro" id="IPR015421">
    <property type="entry name" value="PyrdxlP-dep_Trfase_major"/>
</dbReference>
<dbReference type="OrthoDB" id="7042322at2759"/>
<dbReference type="PANTHER" id="PTHR43510">
    <property type="entry name" value="AMINOTRANSFERASE FUNCTION, HYPOTHETICAL (EUROFUNG)"/>
    <property type="match status" value="1"/>
</dbReference>
<feature type="domain" description="Aminotransferase class I/classII large" evidence="1">
    <location>
        <begin position="55"/>
        <end position="379"/>
    </location>
</feature>
<dbReference type="GO" id="GO:0016740">
    <property type="term" value="F:transferase activity"/>
    <property type="evidence" value="ECO:0007669"/>
    <property type="project" value="UniProtKB-KW"/>
</dbReference>
<keyword evidence="3" id="KW-1185">Reference proteome</keyword>
<dbReference type="CDD" id="cd00609">
    <property type="entry name" value="AAT_like"/>
    <property type="match status" value="1"/>
</dbReference>
<sequence>MKGIPGFKIDKWVQEYGPKSQISLHSSVISPISLRELQKLAPEESQAAIDYDLPLNYGPVQGSVKLRQRIAELHSSPKVQLTEENVIITTGSILANYLVLTSICGEGDHVICQYPTYGQLYALPRFVGAEVDMWEMRAENQWIPSVEELAAMIKPNTKAIILNNPSNPTGTVLPEAVLENIVKLAEKHNILLFSDEVFAPLFHSSVTAPPLISLGYPKTIATGSVSKAQGLAGVRVGWIVSPDRALIEQAMTLRDYTTISVSQLDQSVANFALSPALLPKLMERNLAVCQRTIGMLDEFIKSNSIRCEWVKPAGAGTAFVRILQRDGQPVDEVKFAAGFVQKFGVSVVPGGYCFSQDGSDDFKGYIRVALGDEQKLRDALPLLQQFLGTE</sequence>
<name>A0A6A6U761_9PEZI</name>
<organism evidence="2 3">
    <name type="scientific">Microthyrium microscopicum</name>
    <dbReference type="NCBI Taxonomy" id="703497"/>
    <lineage>
        <taxon>Eukaryota</taxon>
        <taxon>Fungi</taxon>
        <taxon>Dikarya</taxon>
        <taxon>Ascomycota</taxon>
        <taxon>Pezizomycotina</taxon>
        <taxon>Dothideomycetes</taxon>
        <taxon>Dothideomycetes incertae sedis</taxon>
        <taxon>Microthyriales</taxon>
        <taxon>Microthyriaceae</taxon>
        <taxon>Microthyrium</taxon>
    </lineage>
</organism>
<dbReference type="Proteomes" id="UP000799302">
    <property type="component" value="Unassembled WGS sequence"/>
</dbReference>
<dbReference type="InterPro" id="IPR004839">
    <property type="entry name" value="Aminotransferase_I/II_large"/>
</dbReference>
<dbReference type="PANTHER" id="PTHR43510:SF1">
    <property type="entry name" value="AMINOTRANSFERASE FUNCTION, HYPOTHETICAL (EUROFUNG)"/>
    <property type="match status" value="1"/>
</dbReference>
<protein>
    <submittedName>
        <fullName evidence="2">PLP-dependent transferase</fullName>
    </submittedName>
</protein>
<gene>
    <name evidence="2" type="ORF">BT63DRAFT_330478</name>
</gene>
<evidence type="ECO:0000313" key="3">
    <source>
        <dbReference type="Proteomes" id="UP000799302"/>
    </source>
</evidence>
<dbReference type="GO" id="GO:0030170">
    <property type="term" value="F:pyridoxal phosphate binding"/>
    <property type="evidence" value="ECO:0007669"/>
    <property type="project" value="InterPro"/>
</dbReference>
<proteinExistence type="predicted"/>